<dbReference type="Proteomes" id="UP000198418">
    <property type="component" value="Unassembled WGS sequence"/>
</dbReference>
<protein>
    <submittedName>
        <fullName evidence="1">Uncharacterized protein</fullName>
    </submittedName>
</protein>
<evidence type="ECO:0000313" key="2">
    <source>
        <dbReference type="Proteomes" id="UP000198418"/>
    </source>
</evidence>
<keyword evidence="2" id="KW-1185">Reference proteome</keyword>
<accession>A0A212SCZ3</accession>
<name>A0A212SCZ3_RHOAC</name>
<dbReference type="EMBL" id="FYDG01000026">
    <property type="protein sequence ID" value="SNB83333.1"/>
    <property type="molecule type" value="Genomic_DNA"/>
</dbReference>
<dbReference type="AlphaFoldDB" id="A0A212SCZ3"/>
<sequence length="36" mass="4066">MAVSLLEILRSVPDHRRRESNEIPAAPELIAALRLK</sequence>
<reference evidence="2" key="1">
    <citation type="submission" date="2017-06" db="EMBL/GenBank/DDBJ databases">
        <authorList>
            <person name="Varghese N."/>
            <person name="Submissions S."/>
        </authorList>
    </citation>
    <scope>NUCLEOTIDE SEQUENCE [LARGE SCALE GENOMIC DNA]</scope>
    <source>
        <strain evidence="2">DSM 137</strain>
    </source>
</reference>
<organism evidence="1 2">
    <name type="scientific">Rhodoblastus acidophilus</name>
    <name type="common">Rhodopseudomonas acidophila</name>
    <dbReference type="NCBI Taxonomy" id="1074"/>
    <lineage>
        <taxon>Bacteria</taxon>
        <taxon>Pseudomonadati</taxon>
        <taxon>Pseudomonadota</taxon>
        <taxon>Alphaproteobacteria</taxon>
        <taxon>Hyphomicrobiales</taxon>
        <taxon>Rhodoblastaceae</taxon>
        <taxon>Rhodoblastus</taxon>
    </lineage>
</organism>
<proteinExistence type="predicted"/>
<evidence type="ECO:0000313" key="1">
    <source>
        <dbReference type="EMBL" id="SNB83333.1"/>
    </source>
</evidence>
<gene>
    <name evidence="1" type="ORF">SAMN06265338_1267</name>
</gene>